<dbReference type="NCBIfam" id="NF008121">
    <property type="entry name" value="PRK10869.1"/>
    <property type="match status" value="1"/>
</dbReference>
<name>A0ABV8S452_9BURK</name>
<dbReference type="InterPro" id="IPR003395">
    <property type="entry name" value="RecF/RecN/SMC_N"/>
</dbReference>
<evidence type="ECO:0000313" key="13">
    <source>
        <dbReference type="Proteomes" id="UP001595756"/>
    </source>
</evidence>
<accession>A0ABV8S452</accession>
<dbReference type="PIRSF" id="PIRSF003128">
    <property type="entry name" value="RecN"/>
    <property type="match status" value="1"/>
</dbReference>
<comment type="caution">
    <text evidence="12">The sequence shown here is derived from an EMBL/GenBank/DDBJ whole genome shotgun (WGS) entry which is preliminary data.</text>
</comment>
<dbReference type="NCBIfam" id="TIGR00634">
    <property type="entry name" value="recN"/>
    <property type="match status" value="1"/>
</dbReference>
<evidence type="ECO:0000256" key="3">
    <source>
        <dbReference type="ARBA" id="ARBA00021315"/>
    </source>
</evidence>
<evidence type="ECO:0000256" key="9">
    <source>
        <dbReference type="PIRNR" id="PIRNR003128"/>
    </source>
</evidence>
<proteinExistence type="inferred from homology"/>
<keyword evidence="7 9" id="KW-0234">DNA repair</keyword>
<dbReference type="EMBL" id="JBHSDY010000012">
    <property type="protein sequence ID" value="MFC4299869.1"/>
    <property type="molecule type" value="Genomic_DNA"/>
</dbReference>
<comment type="function">
    <text evidence="1 9">May be involved in recombinational repair of damaged DNA.</text>
</comment>
<dbReference type="InterPro" id="IPR004604">
    <property type="entry name" value="DNA_recomb/repair_RecN"/>
</dbReference>
<keyword evidence="5 9" id="KW-0227">DNA damage</keyword>
<keyword evidence="13" id="KW-1185">Reference proteome</keyword>
<organism evidence="12 13">
    <name type="scientific">Castellaniella hirudinis</name>
    <dbReference type="NCBI Taxonomy" id="1144617"/>
    <lineage>
        <taxon>Bacteria</taxon>
        <taxon>Pseudomonadati</taxon>
        <taxon>Pseudomonadota</taxon>
        <taxon>Betaproteobacteria</taxon>
        <taxon>Burkholderiales</taxon>
        <taxon>Alcaligenaceae</taxon>
        <taxon>Castellaniella</taxon>
    </lineage>
</organism>
<dbReference type="PANTHER" id="PTHR11059:SF0">
    <property type="entry name" value="DNA REPAIR PROTEIN RECN"/>
    <property type="match status" value="1"/>
</dbReference>
<keyword evidence="10" id="KW-0175">Coiled coil</keyword>
<evidence type="ECO:0000256" key="6">
    <source>
        <dbReference type="ARBA" id="ARBA00022840"/>
    </source>
</evidence>
<evidence type="ECO:0000259" key="11">
    <source>
        <dbReference type="Pfam" id="PF02463"/>
    </source>
</evidence>
<dbReference type="Proteomes" id="UP001595756">
    <property type="component" value="Unassembled WGS sequence"/>
</dbReference>
<dbReference type="RefSeq" id="WP_376814406.1">
    <property type="nucleotide sequence ID" value="NZ_JBHSDY010000012.1"/>
</dbReference>
<dbReference type="InterPro" id="IPR027417">
    <property type="entry name" value="P-loop_NTPase"/>
</dbReference>
<feature type="domain" description="RecF/RecN/SMC N-terminal" evidence="11">
    <location>
        <begin position="2"/>
        <end position="502"/>
    </location>
</feature>
<keyword evidence="4" id="KW-0547">Nucleotide-binding</keyword>
<evidence type="ECO:0000256" key="4">
    <source>
        <dbReference type="ARBA" id="ARBA00022741"/>
    </source>
</evidence>
<keyword evidence="6" id="KW-0067">ATP-binding</keyword>
<dbReference type="CDD" id="cd03241">
    <property type="entry name" value="ABC_RecN"/>
    <property type="match status" value="2"/>
</dbReference>
<evidence type="ECO:0000313" key="12">
    <source>
        <dbReference type="EMBL" id="MFC4299869.1"/>
    </source>
</evidence>
<comment type="similarity">
    <text evidence="2 9">Belongs to the RecN family.</text>
</comment>
<evidence type="ECO:0000256" key="5">
    <source>
        <dbReference type="ARBA" id="ARBA00022763"/>
    </source>
</evidence>
<evidence type="ECO:0000256" key="7">
    <source>
        <dbReference type="ARBA" id="ARBA00023204"/>
    </source>
</evidence>
<dbReference type="SUPFAM" id="SSF52540">
    <property type="entry name" value="P-loop containing nucleoside triphosphate hydrolases"/>
    <property type="match status" value="1"/>
</dbReference>
<dbReference type="PANTHER" id="PTHR11059">
    <property type="entry name" value="DNA REPAIR PROTEIN RECN"/>
    <property type="match status" value="1"/>
</dbReference>
<evidence type="ECO:0000256" key="10">
    <source>
        <dbReference type="SAM" id="Coils"/>
    </source>
</evidence>
<gene>
    <name evidence="12" type="primary">recN</name>
    <name evidence="12" type="ORF">ACFO0J_17645</name>
</gene>
<evidence type="ECO:0000256" key="2">
    <source>
        <dbReference type="ARBA" id="ARBA00009441"/>
    </source>
</evidence>
<dbReference type="Pfam" id="PF02463">
    <property type="entry name" value="SMC_N"/>
    <property type="match status" value="1"/>
</dbReference>
<dbReference type="Gene3D" id="3.40.50.300">
    <property type="entry name" value="P-loop containing nucleotide triphosphate hydrolases"/>
    <property type="match status" value="2"/>
</dbReference>
<protein>
    <recommendedName>
        <fullName evidence="3 9">DNA repair protein RecN</fullName>
    </recommendedName>
    <alternativeName>
        <fullName evidence="8 9">Recombination protein N</fullName>
    </alternativeName>
</protein>
<reference evidence="13" key="1">
    <citation type="journal article" date="2019" name="Int. J. Syst. Evol. Microbiol.">
        <title>The Global Catalogue of Microorganisms (GCM) 10K type strain sequencing project: providing services to taxonomists for standard genome sequencing and annotation.</title>
        <authorList>
            <consortium name="The Broad Institute Genomics Platform"/>
            <consortium name="The Broad Institute Genome Sequencing Center for Infectious Disease"/>
            <person name="Wu L."/>
            <person name="Ma J."/>
        </authorList>
    </citation>
    <scope>NUCLEOTIDE SEQUENCE [LARGE SCALE GENOMIC DNA]</scope>
    <source>
        <strain evidence="13">CGMCC 1.19029</strain>
    </source>
</reference>
<feature type="coiled-coil region" evidence="10">
    <location>
        <begin position="331"/>
        <end position="358"/>
    </location>
</feature>
<sequence length="550" mass="58257">MLRALHIRDFVIVEQADIAFDTGFTVFSGETGAGKSILIDALALALGGRGEASLIRQDVPRADISAVFDAPEAAAGWLAEQALEGPELILRRVIDAQGRSKAWINGVPATLGQLRDLGALLVDIHGQHAHQSLLQAASQRELLDTHGGHADQARALLQAWTDWRQAQAALDAARSDAAGQTVLLERLAADVAWLDDLAPEPGEWPDLCARQSRLAHAQALLAGAGQAVEALDGESGSAAQALHAAIQSLQSLARHDPALEEHLQSLESARILCAETVSGLNAYADRLEPDPAALEQADARMGRMFEAARRFHVEPETLAEHHEALRTQLRQAEAGQDLEALEQACRRAESDYMAQARALGAARRATAVQLAGQVTAAMQTLSMDGGVFDITLADCKPSAHGLETVEFLVAGHAGVPPRPLSRVASGGELARISLALSVIASQAARVPTLIFDEVDAGIGGAVAEVVGRLLRELGARHQVLCVTHLPQVAACAARHFQVSKTTRAGHTLSAIQPLDAQSRTEEIARMLGGLKMTDATRTHAREMLASGQTG</sequence>
<evidence type="ECO:0000256" key="1">
    <source>
        <dbReference type="ARBA" id="ARBA00003618"/>
    </source>
</evidence>
<evidence type="ECO:0000256" key="8">
    <source>
        <dbReference type="ARBA" id="ARBA00033408"/>
    </source>
</evidence>